<evidence type="ECO:0000313" key="2">
    <source>
        <dbReference type="Proteomes" id="UP000007755"/>
    </source>
</evidence>
<evidence type="ECO:0008006" key="3">
    <source>
        <dbReference type="Google" id="ProtNLM"/>
    </source>
</evidence>
<proteinExistence type="predicted"/>
<dbReference type="OrthoDB" id="684045at2759"/>
<organism evidence="2">
    <name type="scientific">Acromyrmex echinatior</name>
    <name type="common">Panamanian leafcutter ant</name>
    <name type="synonym">Acromyrmex octospinosus echinatior</name>
    <dbReference type="NCBI Taxonomy" id="103372"/>
    <lineage>
        <taxon>Eukaryota</taxon>
        <taxon>Metazoa</taxon>
        <taxon>Ecdysozoa</taxon>
        <taxon>Arthropoda</taxon>
        <taxon>Hexapoda</taxon>
        <taxon>Insecta</taxon>
        <taxon>Pterygota</taxon>
        <taxon>Neoptera</taxon>
        <taxon>Endopterygota</taxon>
        <taxon>Hymenoptera</taxon>
        <taxon>Apocrita</taxon>
        <taxon>Aculeata</taxon>
        <taxon>Formicoidea</taxon>
        <taxon>Formicidae</taxon>
        <taxon>Myrmicinae</taxon>
        <taxon>Acromyrmex</taxon>
    </lineage>
</organism>
<sequence>MSVNVCSSKQEEESRHQKNPLFRKKIKLFINTYGFDTEKDHLGSSFLVFENGEIFIPNVNNVSDIAAMKYISAFKSSYDGRIYIQGCLHNLKIKRLAICEYTNIFDRYNSSFHSVEKNRIYTEEDKNILDDLKFFTFLYIGFVSCECLSGLVELLILADKFGVTNLKKECIKYLKIDMRPSIVDCIKDLAIKYNKAVAELEQYCDAYELREAYDPTQIIL</sequence>
<dbReference type="EMBL" id="GL888384">
    <property type="protein sequence ID" value="EGI61906.1"/>
    <property type="molecule type" value="Genomic_DNA"/>
</dbReference>
<evidence type="ECO:0000313" key="1">
    <source>
        <dbReference type="EMBL" id="EGI61906.1"/>
    </source>
</evidence>
<reference evidence="1" key="1">
    <citation type="submission" date="2011-02" db="EMBL/GenBank/DDBJ databases">
        <title>The genome of the leaf-cutting ant Acromyrmex echinatior suggests key adaptations to social evolution and fungus farming.</title>
        <authorList>
            <person name="Nygaard S."/>
            <person name="Zhang G."/>
        </authorList>
    </citation>
    <scope>NUCLEOTIDE SEQUENCE</scope>
</reference>
<accession>F4WV18</accession>
<dbReference type="Proteomes" id="UP000007755">
    <property type="component" value="Unassembled WGS sequence"/>
</dbReference>
<name>F4WV18_ACREC</name>
<dbReference type="InParanoid" id="F4WV18"/>
<gene>
    <name evidence="1" type="ORF">G5I_09808</name>
</gene>
<keyword evidence="2" id="KW-1185">Reference proteome</keyword>
<protein>
    <recommendedName>
        <fullName evidence="3">BTB domain-containing protein</fullName>
    </recommendedName>
</protein>
<dbReference type="AlphaFoldDB" id="F4WV18"/>